<name>A0A4E0RPR9_FASHE</name>
<accession>A0A4E0RPR9</accession>
<dbReference type="InterPro" id="IPR050713">
    <property type="entry name" value="RTP_Phos/Ushers"/>
</dbReference>
<dbReference type="SUPFAM" id="SSF52799">
    <property type="entry name" value="(Phosphotyrosine protein) phosphatases II"/>
    <property type="match status" value="2"/>
</dbReference>
<dbReference type="Pfam" id="PF00041">
    <property type="entry name" value="fn3"/>
    <property type="match status" value="1"/>
</dbReference>
<keyword evidence="8 10" id="KW-0472">Membrane</keyword>
<dbReference type="InterPro" id="IPR003595">
    <property type="entry name" value="Tyr_Pase_cat"/>
</dbReference>
<keyword evidence="4" id="KW-0677">Repeat</keyword>
<dbReference type="PANTHER" id="PTHR46957">
    <property type="entry name" value="CYTOKINE RECEPTOR"/>
    <property type="match status" value="1"/>
</dbReference>
<comment type="subcellular location">
    <subcellularLocation>
        <location evidence="1">Membrane</location>
        <topology evidence="1">Single-pass type I membrane protein</topology>
    </subcellularLocation>
</comment>
<dbReference type="SUPFAM" id="SSF49265">
    <property type="entry name" value="Fibronectin type III"/>
    <property type="match status" value="3"/>
</dbReference>
<proteinExistence type="predicted"/>
<dbReference type="PROSITE" id="PS00383">
    <property type="entry name" value="TYR_PHOSPHATASE_1"/>
    <property type="match status" value="2"/>
</dbReference>
<evidence type="ECO:0000256" key="5">
    <source>
        <dbReference type="ARBA" id="ARBA00022801"/>
    </source>
</evidence>
<evidence type="ECO:0000256" key="3">
    <source>
        <dbReference type="ARBA" id="ARBA00022729"/>
    </source>
</evidence>
<feature type="domain" description="Fibronectin type-III" evidence="14">
    <location>
        <begin position="315"/>
        <end position="420"/>
    </location>
</feature>
<evidence type="ECO:0000256" key="9">
    <source>
        <dbReference type="ARBA" id="ARBA00023180"/>
    </source>
</evidence>
<dbReference type="InterPro" id="IPR003961">
    <property type="entry name" value="FN3_dom"/>
</dbReference>
<dbReference type="InterPro" id="IPR000242">
    <property type="entry name" value="PTP_cat"/>
</dbReference>
<dbReference type="FunFam" id="2.60.40.10:FF:000028">
    <property type="entry name" value="Neuronal cell adhesion molecule"/>
    <property type="match status" value="1"/>
</dbReference>
<feature type="domain" description="Fibronectin type-III" evidence="14">
    <location>
        <begin position="214"/>
        <end position="311"/>
    </location>
</feature>
<keyword evidence="9" id="KW-0325">Glycoprotein</keyword>
<dbReference type="GO" id="GO:0016020">
    <property type="term" value="C:membrane"/>
    <property type="evidence" value="ECO:0007669"/>
    <property type="project" value="UniProtKB-SubCell"/>
</dbReference>
<feature type="signal peptide" evidence="11">
    <location>
        <begin position="1"/>
        <end position="18"/>
    </location>
</feature>
<dbReference type="InterPro" id="IPR000387">
    <property type="entry name" value="Tyr_Pase_dom"/>
</dbReference>
<dbReference type="EMBL" id="JXXN02000018">
    <property type="protein sequence ID" value="THD29041.1"/>
    <property type="molecule type" value="Genomic_DNA"/>
</dbReference>
<evidence type="ECO:0000313" key="15">
    <source>
        <dbReference type="EMBL" id="THD29041.1"/>
    </source>
</evidence>
<feature type="chain" id="PRO_5020040788" evidence="11">
    <location>
        <begin position="19"/>
        <end position="1664"/>
    </location>
</feature>
<dbReference type="FunFam" id="3.90.190.10:FF:000088">
    <property type="entry name" value="Receptor protein-tyrosine phosphatase LAR"/>
    <property type="match status" value="1"/>
</dbReference>
<dbReference type="Gene3D" id="2.60.40.10">
    <property type="entry name" value="Immunoglobulins"/>
    <property type="match status" value="3"/>
</dbReference>
<dbReference type="PROSITE" id="PS50056">
    <property type="entry name" value="TYR_PHOSPHATASE_2"/>
    <property type="match status" value="2"/>
</dbReference>
<evidence type="ECO:0000256" key="6">
    <source>
        <dbReference type="ARBA" id="ARBA00022912"/>
    </source>
</evidence>
<keyword evidence="15" id="KW-0675">Receptor</keyword>
<comment type="caution">
    <text evidence="15">The sequence shown here is derived from an EMBL/GenBank/DDBJ whole genome shotgun (WGS) entry which is preliminary data.</text>
</comment>
<evidence type="ECO:0000313" key="16">
    <source>
        <dbReference type="Proteomes" id="UP000230066"/>
    </source>
</evidence>
<sequence length="1664" mass="184160">MFAVILGLYVLCPVGVEAHEDTAVIKPWNGWYQHNDPDGNWPDYWQTITRPSAPMKPLNLYLVSIHKRPRPQSVQPTHLAYQGVGEQSYLSVELAWDPPEGLRTSQQVTYQVYAQLIGPEDLITELSTQPGMDAAAAGLLTSGDPYPGANMLLPAPLRRRLLANVTGNTFRSSESDNIGYGATYRFEVSLLNNSFSGPAATLNVTTPDAVPSTSPLHVRLSGLSSSAVEVSWAPPPVQYRNGRITGYQIRYFEVGAESQTETMAKVTVPGQRQYTAKDLKEKTFYTFMVRAFTSAGPGPWSGASNIRTSVELPPPPLDIRANRINQHQIKVTWRIPTGEELGPSARHLSILGFRVLYSANNNPYESGQWTSFDVGPVNMAIISHLESKTNYVICIKSRGQDGRYGDCSQPVISRTITSGSESDFSVRNLLCTGDATNVKVTWQQPTRTKQLEGFKLRVGGSKRFADSSGVMRTLEFPARSVSVAYASIHSGYTYTVSDLEPNSVYDVQLSAYYEMTLDMESNWETTSCYTQMQKPSFVAPPIPVAVSTTRHQVLVQLTRVSERFGKIRYYFLVIAPVHLTDIEPEKVDIEGTITASRGLPSTGTRYVAARYMQDYFEPPPRHAKNFTLGALVTSKRAKRLVLTNPIENTLSSLTTTMAASGSPVDATSQQLVVDEFTAGMDTEINFDNKLLVAGQEYKAFVRACVFQDDQSTGTGPNACASSDWSLGFGPDRPILPWNKLGQSELDEYGSYSPHGPSDASGRPRDTGPFGLNVAGNDLFVIAVVAVIVGLTLVAVICIAFGCFIRRRRRPKLLNHLNSTDPTLKQPLMRLNECSTANGTNVAMVTSGIDMVTSNITAQSMMNDKRSSLATGHGSAPGSHILTVSTPMNAHGSLMASVTASGRVGTLLATSATSSPMTGTMISHHHHHQLDSSGHVCTNVPLQHTTGPYGLGQAEPTMHPGYNAYLANRGVTAGGTLSSNTGSHPSSLTGATSGLGSATGAVATGGPVISNLATTGMSYSTDQSAISDGLMVTRNGHLSNIECSHEQSFDLQHLGFDAKMPGQAMRHPIPINCLADHVARLQAADNLLFSQEYESIETEQQFTWEHSNMEVNKQKNRYANVIAYDHSRVILQSIDCVPGSDYINANYIDGYKRPNAYIATQGPMPETYSDFWRMIWEQRVFIIVMMTRLEERSRVKCDQYWPTRGPESYASGLLTVTPVDTIELAYYTIRTFNLTARGIDDECREVRHFQFTSWPDHGVPEYPIPLLLFIRRVRATLASSSSNSVGGPGATMNQNNLIEKGPVVVHCSAGVGRTGAFIVIDMMLERIKYEKTVDIYGCVKALRTQRNFMVQTEDQYMFIHAALLEAIDAGNTEVPARNLLAHIKMLRASDTTGGSGMDLEFKKLQQFRLPRAKYTSAQLACNKGKNRALNALPYEFTRVPLQPIRGVEGSDYINASFVDSYRDRRAYIATQSPLAKTVEDFWRMMWELNSNIVVMLTKLVERGRECCHPYWPSERSARYQYFVVDPMVEYNMPNYTLREFKLTDARDGQSRTLRQFQFTDWPEQGVPDTCEAFIEFLGQVHKTKEQFGQDGPITVHCSNGIGRTGVFLTLSIVLERMRYEGVVDMFQTVRMLRTQRTSLVETEDQYQFCYNAALDYLSSFDHYAT</sequence>
<keyword evidence="3 11" id="KW-0732">Signal</keyword>
<evidence type="ECO:0000259" key="14">
    <source>
        <dbReference type="PROSITE" id="PS50853"/>
    </source>
</evidence>
<dbReference type="InterPro" id="IPR013783">
    <property type="entry name" value="Ig-like_fold"/>
</dbReference>
<evidence type="ECO:0000256" key="1">
    <source>
        <dbReference type="ARBA" id="ARBA00004479"/>
    </source>
</evidence>
<dbReference type="Gene3D" id="3.90.190.10">
    <property type="entry name" value="Protein tyrosine phosphatase superfamily"/>
    <property type="match status" value="2"/>
</dbReference>
<dbReference type="InterPro" id="IPR016130">
    <property type="entry name" value="Tyr_Pase_AS"/>
</dbReference>
<keyword evidence="5" id="KW-0378">Hydrolase</keyword>
<feature type="transmembrane region" description="Helical" evidence="10">
    <location>
        <begin position="778"/>
        <end position="804"/>
    </location>
</feature>
<dbReference type="SMART" id="SM00404">
    <property type="entry name" value="PTPc_motif"/>
    <property type="match status" value="2"/>
</dbReference>
<gene>
    <name evidence="15" type="ORF">D915_000126</name>
</gene>
<dbReference type="PROSITE" id="PS50055">
    <property type="entry name" value="TYR_PHOSPHATASE_PTP"/>
    <property type="match status" value="2"/>
</dbReference>
<feature type="domain" description="Tyrosine specific protein phosphatases" evidence="13">
    <location>
        <begin position="1266"/>
        <end position="1356"/>
    </location>
</feature>
<dbReference type="SMART" id="SM00194">
    <property type="entry name" value="PTPc"/>
    <property type="match status" value="2"/>
</dbReference>
<keyword evidence="7 10" id="KW-1133">Transmembrane helix</keyword>
<dbReference type="GO" id="GO:0004725">
    <property type="term" value="F:protein tyrosine phosphatase activity"/>
    <property type="evidence" value="ECO:0007669"/>
    <property type="project" value="InterPro"/>
</dbReference>
<feature type="domain" description="Tyrosine-protein phosphatase" evidence="12">
    <location>
        <begin position="1396"/>
        <end position="1655"/>
    </location>
</feature>
<evidence type="ECO:0000259" key="13">
    <source>
        <dbReference type="PROSITE" id="PS50056"/>
    </source>
</evidence>
<organism evidence="15 16">
    <name type="scientific">Fasciola hepatica</name>
    <name type="common">Liver fluke</name>
    <dbReference type="NCBI Taxonomy" id="6192"/>
    <lineage>
        <taxon>Eukaryota</taxon>
        <taxon>Metazoa</taxon>
        <taxon>Spiralia</taxon>
        <taxon>Lophotrochozoa</taxon>
        <taxon>Platyhelminthes</taxon>
        <taxon>Trematoda</taxon>
        <taxon>Digenea</taxon>
        <taxon>Plagiorchiida</taxon>
        <taxon>Echinostomata</taxon>
        <taxon>Echinostomatoidea</taxon>
        <taxon>Fasciolidae</taxon>
        <taxon>Fasciola</taxon>
    </lineage>
</organism>
<dbReference type="PROSITE" id="PS50853">
    <property type="entry name" value="FN3"/>
    <property type="match status" value="2"/>
</dbReference>
<dbReference type="PANTHER" id="PTHR46957:SF6">
    <property type="entry name" value="PROTEIN-TYROSINE-PHOSPHATASE"/>
    <property type="match status" value="1"/>
</dbReference>
<evidence type="ECO:0000256" key="4">
    <source>
        <dbReference type="ARBA" id="ARBA00022737"/>
    </source>
</evidence>
<evidence type="ECO:0000259" key="12">
    <source>
        <dbReference type="PROSITE" id="PS50055"/>
    </source>
</evidence>
<feature type="domain" description="Tyrosine-protein phosphatase" evidence="12">
    <location>
        <begin position="1088"/>
        <end position="1365"/>
    </location>
</feature>
<evidence type="ECO:0000256" key="7">
    <source>
        <dbReference type="ARBA" id="ARBA00022989"/>
    </source>
</evidence>
<keyword evidence="2 10" id="KW-0812">Transmembrane</keyword>
<dbReference type="InterPro" id="IPR036116">
    <property type="entry name" value="FN3_sf"/>
</dbReference>
<keyword evidence="16" id="KW-1185">Reference proteome</keyword>
<dbReference type="FunFam" id="3.90.190.10:FF:000002">
    <property type="entry name" value="receptor-type tyrosine-protein phosphatase delta isoform X2"/>
    <property type="match status" value="1"/>
</dbReference>
<dbReference type="InterPro" id="IPR029021">
    <property type="entry name" value="Prot-tyrosine_phosphatase-like"/>
</dbReference>
<dbReference type="Proteomes" id="UP000230066">
    <property type="component" value="Unassembled WGS sequence"/>
</dbReference>
<evidence type="ECO:0000256" key="11">
    <source>
        <dbReference type="SAM" id="SignalP"/>
    </source>
</evidence>
<dbReference type="CDD" id="cd00063">
    <property type="entry name" value="FN3"/>
    <property type="match status" value="2"/>
</dbReference>
<evidence type="ECO:0000256" key="2">
    <source>
        <dbReference type="ARBA" id="ARBA00022692"/>
    </source>
</evidence>
<dbReference type="SMART" id="SM00060">
    <property type="entry name" value="FN3"/>
    <property type="match status" value="3"/>
</dbReference>
<dbReference type="Pfam" id="PF00102">
    <property type="entry name" value="Y_phosphatase"/>
    <property type="match status" value="2"/>
</dbReference>
<keyword evidence="6" id="KW-0904">Protein phosphatase</keyword>
<evidence type="ECO:0000256" key="10">
    <source>
        <dbReference type="SAM" id="Phobius"/>
    </source>
</evidence>
<dbReference type="PRINTS" id="PR00700">
    <property type="entry name" value="PRTYPHPHTASE"/>
</dbReference>
<evidence type="ECO:0000256" key="8">
    <source>
        <dbReference type="ARBA" id="ARBA00023136"/>
    </source>
</evidence>
<protein>
    <submittedName>
        <fullName evidence="15">Receptor-type tyrosine-protein phosphatase F</fullName>
    </submittedName>
</protein>
<reference evidence="15" key="1">
    <citation type="submission" date="2019-03" db="EMBL/GenBank/DDBJ databases">
        <title>Improved annotation for the trematode Fasciola hepatica.</title>
        <authorList>
            <person name="Choi Y.-J."/>
            <person name="Martin J."/>
            <person name="Mitreva M."/>
        </authorList>
    </citation>
    <scope>NUCLEOTIDE SEQUENCE [LARGE SCALE GENOMIC DNA]</scope>
</reference>
<feature type="domain" description="Tyrosine specific protein phosphatases" evidence="13">
    <location>
        <begin position="1573"/>
        <end position="1646"/>
    </location>
</feature>